<comment type="caution">
    <text evidence="1">The sequence shown here is derived from an EMBL/GenBank/DDBJ whole genome shotgun (WGS) entry which is preliminary data.</text>
</comment>
<dbReference type="EMBL" id="LPEQ01000020">
    <property type="protein sequence ID" value="KVV56231.1"/>
    <property type="molecule type" value="Genomic_DNA"/>
</dbReference>
<evidence type="ECO:0000313" key="2">
    <source>
        <dbReference type="Proteomes" id="UP000062317"/>
    </source>
</evidence>
<organism evidence="1 2">
    <name type="scientific">Burkholderia territorii</name>
    <dbReference type="NCBI Taxonomy" id="1503055"/>
    <lineage>
        <taxon>Bacteria</taxon>
        <taxon>Pseudomonadati</taxon>
        <taxon>Pseudomonadota</taxon>
        <taxon>Betaproteobacteria</taxon>
        <taxon>Burkholderiales</taxon>
        <taxon>Burkholderiaceae</taxon>
        <taxon>Burkholderia</taxon>
        <taxon>Burkholderia cepacia complex</taxon>
    </lineage>
</organism>
<gene>
    <name evidence="1" type="ORF">WT27_24735</name>
</gene>
<dbReference type="Proteomes" id="UP000062317">
    <property type="component" value="Unassembled WGS sequence"/>
</dbReference>
<sequence length="60" mass="6808">MHCAATRRTALPRFPDLMHRAARSRIARGGQCIASRTFAANGRAPVIRYDRERHHDEHAA</sequence>
<dbReference type="AlphaFoldDB" id="A0A119DP75"/>
<keyword evidence="2" id="KW-1185">Reference proteome</keyword>
<accession>A0A119DP75</accession>
<proteinExistence type="predicted"/>
<evidence type="ECO:0000313" key="1">
    <source>
        <dbReference type="EMBL" id="KVV56231.1"/>
    </source>
</evidence>
<name>A0A119DP75_9BURK</name>
<reference evidence="1 2" key="1">
    <citation type="submission" date="2015-11" db="EMBL/GenBank/DDBJ databases">
        <title>Expanding the genomic diversity of Burkholderia species for the development of highly accurate diagnostics.</title>
        <authorList>
            <person name="Sahl J."/>
            <person name="Keim P."/>
            <person name="Wagner D."/>
        </authorList>
    </citation>
    <scope>NUCLEOTIDE SEQUENCE [LARGE SCALE GENOMIC DNA]</scope>
    <source>
        <strain evidence="1 2">MSMB1301WGS</strain>
    </source>
</reference>
<protein>
    <submittedName>
        <fullName evidence="1">Uncharacterized protein</fullName>
    </submittedName>
</protein>